<reference evidence="1" key="1">
    <citation type="submission" date="2020-10" db="EMBL/GenBank/DDBJ databases">
        <authorList>
            <person name="Castelo-Branco R."/>
            <person name="Eusebio N."/>
            <person name="Adriana R."/>
            <person name="Vieira A."/>
            <person name="Brugerolle De Fraissinette N."/>
            <person name="Rezende De Castro R."/>
            <person name="Schneider M.P."/>
            <person name="Vasconcelos V."/>
            <person name="Leao P.N."/>
        </authorList>
    </citation>
    <scope>NUCLEOTIDE SEQUENCE</scope>
    <source>
        <strain evidence="1">LEGE 04289</strain>
    </source>
</reference>
<sequence>MRQLITLLAIVGSFLVNVALNIFPPYGLPLYAVYEKFYQGVLIIPANYAFGVWGLIYLGLFTLAIYQFLPYKRTDDDLRKIGYLLVIACVFQNIWLYLFLSRFFTLSLVAMFGTLVPLMVIYHLLRIGRKRISGRKKLCLHIPVSIYLSWTSVATMVNVACVLYFYGWNGWGLNHQVWAMIMLVVAATIATLITITCDDIIYVYVTFWTLIAIAIRHSNIDLVRNLGIFLPIICLLVALIKRSRD</sequence>
<organism evidence="1 2">
    <name type="scientific">Dolichospermum flos-aquae LEGE 04289</name>
    <dbReference type="NCBI Taxonomy" id="1828708"/>
    <lineage>
        <taxon>Bacteria</taxon>
        <taxon>Bacillati</taxon>
        <taxon>Cyanobacteriota</taxon>
        <taxon>Cyanophyceae</taxon>
        <taxon>Nostocales</taxon>
        <taxon>Aphanizomenonaceae</taxon>
        <taxon>Dolichospermum</taxon>
    </lineage>
</organism>
<name>A0ACC5PYU2_DOLFA</name>
<evidence type="ECO:0000313" key="1">
    <source>
        <dbReference type="EMBL" id="MBE9218001.1"/>
    </source>
</evidence>
<comment type="caution">
    <text evidence="1">The sequence shown here is derived from an EMBL/GenBank/DDBJ whole genome shotgun (WGS) entry which is preliminary data.</text>
</comment>
<dbReference type="EMBL" id="JADEWF010000009">
    <property type="protein sequence ID" value="MBE9218001.1"/>
    <property type="molecule type" value="Genomic_DNA"/>
</dbReference>
<accession>A0ACC5PYU2</accession>
<keyword evidence="2" id="KW-1185">Reference proteome</keyword>
<proteinExistence type="predicted"/>
<protein>
    <submittedName>
        <fullName evidence="1">Tryptophan-rich sensory protein</fullName>
    </submittedName>
</protein>
<evidence type="ECO:0000313" key="2">
    <source>
        <dbReference type="Proteomes" id="UP000597867"/>
    </source>
</evidence>
<dbReference type="Proteomes" id="UP000597867">
    <property type="component" value="Unassembled WGS sequence"/>
</dbReference>
<gene>
    <name evidence="1" type="ORF">IQ222_04170</name>
</gene>